<dbReference type="EMBL" id="VLKL01000021">
    <property type="protein sequence ID" value="TWH98654.1"/>
    <property type="molecule type" value="Genomic_DNA"/>
</dbReference>
<sequence>MGEQAASNLQANLGEHFAMTCADAPEVTLQRTHADFERTGRAIEGCVTVTQRFGNGRTDRLG</sequence>
<keyword evidence="2" id="KW-1185">Reference proteome</keyword>
<evidence type="ECO:0000313" key="2">
    <source>
        <dbReference type="Proteomes" id="UP000317176"/>
    </source>
</evidence>
<dbReference type="AlphaFoldDB" id="A0A562KTG5"/>
<gene>
    <name evidence="1" type="ORF">IQ17_05732</name>
</gene>
<evidence type="ECO:0000313" key="1">
    <source>
        <dbReference type="EMBL" id="TWH98654.1"/>
    </source>
</evidence>
<proteinExistence type="predicted"/>
<comment type="caution">
    <text evidence="1">The sequence shown here is derived from an EMBL/GenBank/DDBJ whole genome shotgun (WGS) entry which is preliminary data.</text>
</comment>
<organism evidence="1 2">
    <name type="scientific">Bradyrhizobium daqingense</name>
    <dbReference type="NCBI Taxonomy" id="993502"/>
    <lineage>
        <taxon>Bacteria</taxon>
        <taxon>Pseudomonadati</taxon>
        <taxon>Pseudomonadota</taxon>
        <taxon>Alphaproteobacteria</taxon>
        <taxon>Hyphomicrobiales</taxon>
        <taxon>Nitrobacteraceae</taxon>
        <taxon>Bradyrhizobium</taxon>
    </lineage>
</organism>
<protein>
    <submittedName>
        <fullName evidence="1">Uncharacterized protein</fullName>
    </submittedName>
</protein>
<reference evidence="1 2" key="1">
    <citation type="journal article" date="2015" name="Stand. Genomic Sci.">
        <title>Genomic Encyclopedia of Bacterial and Archaeal Type Strains, Phase III: the genomes of soil and plant-associated and newly described type strains.</title>
        <authorList>
            <person name="Whitman W.B."/>
            <person name="Woyke T."/>
            <person name="Klenk H.P."/>
            <person name="Zhou Y."/>
            <person name="Lilburn T.G."/>
            <person name="Beck B.J."/>
            <person name="De Vos P."/>
            <person name="Vandamme P."/>
            <person name="Eisen J.A."/>
            <person name="Garrity G."/>
            <person name="Hugenholtz P."/>
            <person name="Kyrpides N.C."/>
        </authorList>
    </citation>
    <scope>NUCLEOTIDE SEQUENCE [LARGE SCALE GENOMIC DNA]</scope>
    <source>
        <strain evidence="1 2">CGMCC 1.10947</strain>
    </source>
</reference>
<name>A0A562KTG5_9BRAD</name>
<accession>A0A562KTG5</accession>
<dbReference type="Proteomes" id="UP000317176">
    <property type="component" value="Unassembled WGS sequence"/>
</dbReference>